<organism evidence="11 12">
    <name type="scientific">Trichomonas vaginalis (strain ATCC PRA-98 / G3)</name>
    <dbReference type="NCBI Taxonomy" id="412133"/>
    <lineage>
        <taxon>Eukaryota</taxon>
        <taxon>Metamonada</taxon>
        <taxon>Parabasalia</taxon>
        <taxon>Trichomonadida</taxon>
        <taxon>Trichomonadidae</taxon>
        <taxon>Trichomonas</taxon>
    </lineage>
</organism>
<keyword evidence="12" id="KW-1185">Reference proteome</keyword>
<dbReference type="Gene3D" id="3.40.50.410">
    <property type="entry name" value="von Willebrand factor, type A domain"/>
    <property type="match status" value="1"/>
</dbReference>
<dbReference type="InterPro" id="IPR040848">
    <property type="entry name" value="AAA_lid_7"/>
</dbReference>
<keyword evidence="8" id="KW-0539">Nucleus</keyword>
<dbReference type="CDD" id="cd00009">
    <property type="entry name" value="AAA"/>
    <property type="match status" value="3"/>
</dbReference>
<dbReference type="Proteomes" id="UP000001542">
    <property type="component" value="Unassembled WGS sequence"/>
</dbReference>
<dbReference type="KEGG" id="tva:4753201"/>
<dbReference type="GO" id="GO:0005524">
    <property type="term" value="F:ATP binding"/>
    <property type="evidence" value="ECO:0007669"/>
    <property type="project" value="UniProtKB-KW"/>
</dbReference>
<dbReference type="InterPro" id="IPR011704">
    <property type="entry name" value="ATPase_dyneun-rel_AAA"/>
</dbReference>
<feature type="compositionally biased region" description="Acidic residues" evidence="9">
    <location>
        <begin position="3463"/>
        <end position="3473"/>
    </location>
</feature>
<accession>A2FI19</accession>
<dbReference type="SMART" id="SM00382">
    <property type="entry name" value="AAA"/>
    <property type="match status" value="5"/>
</dbReference>
<dbReference type="OrthoDB" id="5186at2759"/>
<name>A2FI19_TRIV3</name>
<dbReference type="Pfam" id="PF07728">
    <property type="entry name" value="AAA_5"/>
    <property type="match status" value="7"/>
</dbReference>
<feature type="compositionally biased region" description="Basic and acidic residues" evidence="9">
    <location>
        <begin position="3704"/>
        <end position="3716"/>
    </location>
</feature>
<dbReference type="EMBL" id="DS113805">
    <property type="protein sequence ID" value="EAX95447.1"/>
    <property type="molecule type" value="Genomic_DNA"/>
</dbReference>
<evidence type="ECO:0000256" key="7">
    <source>
        <dbReference type="ARBA" id="ARBA00023186"/>
    </source>
</evidence>
<keyword evidence="7" id="KW-0143">Chaperone</keyword>
<dbReference type="PANTHER" id="PTHR48103:SF2">
    <property type="entry name" value="MIDASIN"/>
    <property type="match status" value="1"/>
</dbReference>
<dbReference type="PROSITE" id="PS00675">
    <property type="entry name" value="SIGMA54_INTERACT_1"/>
    <property type="match status" value="1"/>
</dbReference>
<dbReference type="GO" id="GO:0000027">
    <property type="term" value="P:ribosomal large subunit assembly"/>
    <property type="evidence" value="ECO:0000318"/>
    <property type="project" value="GO_Central"/>
</dbReference>
<feature type="compositionally biased region" description="Acidic residues" evidence="9">
    <location>
        <begin position="3592"/>
        <end position="3609"/>
    </location>
</feature>
<dbReference type="InterPro" id="IPR002035">
    <property type="entry name" value="VWF_A"/>
</dbReference>
<evidence type="ECO:0000313" key="11">
    <source>
        <dbReference type="EMBL" id="EAX95447.1"/>
    </source>
</evidence>
<evidence type="ECO:0000256" key="4">
    <source>
        <dbReference type="ARBA" id="ARBA00017143"/>
    </source>
</evidence>
<sequence>MWSDRVNELNKRRPGLITVTNDPNRIFENLKTAFLVEDNWEDIASVFSPIVLHLVSEIVRDVVSDPSQDDLGIVVLFSNLINTFPSIQPLIMFFIQHRPIADSSHIAEPIFLRSVFRLLSTIGPSFEIRLSQLLELLEADEPQGTRLSIESGFYLSNIVGIMRNMSETELNQVYLNKYPLEAQIELYTLESKFSNYKIPISNFGEMKYETPYAITVNGVPFLRSMDAEENNQEHPILQTPYARSLALAMLTNKPVMVIGPAGSGKSTIIQHLARLAGTEITSLHLGSAVDAKSLLGGYICGEIPGEFRWLDGPLTAAIRENRRWIVLEQIEMASAEVLAVIQPLLSEQKLFIPGRSETLKMGYNTRIFATCFKPIESSLWTKLKIDYLSKSDTCNAILCSNPELKDDNNVILKRNIDMIYDAWAKCKLTYHELFRVFRRLTPQDLKSDTIYDNKANEMFQIIFDTFTSHIADQDKRLEVAQLIESVWDIQGLAESYLRLNKPPLITSPFQIGSVTLPFLGDPTPSPSFAYTFTALHNMESVARALSMREPVLLVGETGTGKTTLVQFIASSVGAKFTVINMHHQSDTLDIIGGFKPVDLDKLMSPFFSRFMKVFSKTFDAAKNAQSLNLIDQCKQTKQWKKFLNLILKFCGAALSKESVKNNEKRSSKWTKIRDEANGYLSKSKFLEHDFAFAFVEGPLATAFRTGQWILLDEVNLAPPETLLALAPLMDGTLTLPNGEILQAHPNFRLICCMNPATDVGKTNLPETLIHKFVTIYSDETSSESDIKLILDTRGVNTRYHHIIYDFYTKAREMSNYCLTDGSGRRIMYTLRALTRSILYMNKAEKYFGSPRACYDALYLSFVSPLSPDSAERLIGELQKRIDIKSDNFNATKVVDPDFIEVEGFLIKKGPLPIKERPDFILTDTARQHLRSLAQAAFLGSSPILLQGPTSSGKTSIVEYLADITGHEFVRINNHEHTDISEYIGAYATTESGAFEFVEGALVRAVRSGAWVVLDELNLAPSDVLEALNRLLDQNNELYIAETQTVVRPADGFQLFATQNPPGIYGGRKQLSRAFRGRFIELHVDEIAPKELNTILIERCHMAPSFAKAMVDTFLELRQIRQFTQVFAGKQSFLTVRDLLRWANRNPNTWEEVADEGFALLGERLRTPEERNIMKDVITKNCKGAAVMHDIQVPDVKLDFDIVWTSGMRRSVDLLMRCIRNKEPALLVGETGTGKTTAVQVIAAALGRRLRILNCHQHTEASDFLGAMRPARIQKTEEKHKLFEWKDGSLVDAMRSGDVYLLDEISLAQDSALERLNSVLEPSRSLAIAEKPEYEIIKAHENFAFIATMNPGGDYGKRELSPALRNRFTEIWVPSIDSDSDLLEILAANSSNPETKSHREMFLKFVRYYTGLSKSLMNISLRDILQWIRFVDSRCNNGSSFADAYVHGAFMVFIDCVYNTYRNDFIKFLSDQLNENKLVCSEELGTFSHEVKIEGDVMNVGAFQLQMHHSQEENKVNFVFSAPTTSQNLLRVARALQMHLPVLIEGPPGVGKTSLVASLGQALGFNVVRINLSEHTEMLDLVGSELPVENGVSGQFEWRDGAFLTALKNGDWVILDELNLASQSVLEGLNSCLDHRASLFVPELGEEFKCHPNFRIFGCQNPAAGGGGRKCLPRSFLNRFTRVYVEELTEEDFDYIISNSYEELKNQTTLRSKMISFIRQLNELKLEFEFNLRDVFRWCQMMFAARIQPVKALQQLFIQRLRTKKHRQMVLDIAYKEFGDFSTLPTPLLISPSNVRVGDIVIERNGSCAPQNIVIHPAMIRPLETIFMCAKMNWPGLIVGQTATSKSSLVRVAAHIIGRKLIEFSMNSSVDTTELLGGFEQVDNHRCFEQLKDKIRYKSPFNSETLAHFETINDPSKLHDFIFAMNLEEFKEEALQLIMRNNDKGTFEWVDGLLLQAMRNGWWIIIDNANLCPPAVLDRLNPLCEPGGFISLNERGLVNGNIEEIHPHENFRLFMTVDPKFGDISRAMRNRAIEIYLPSYYERLNDDKLLEDECKALAGENGLEFMQMMKDECTDNDLRTLSAWNMISFKTFKEQASVAQLGDDAAHFNIAHCSLTEQPLNEDEKSMTRSNSSFSNFISNSEVLSVYQFKPVTNTMMETIIYDSAYLSQVDCENNAAIKFFAGSTKSEDIDARLYFAQINNWRKVEEVLNVLRNYKIAKFEEDLPLDKTLWPNPQETLKFNALYLLMNLWPDATASLQNEFNDVSSIQMRNDLITNIQYIYNEYKSIVEEQISDAEDNITPYYLLPLRVIDFHNKVSENSIPLMRFLIHLFKKGNIRPPHFDILSDVLIPKSAKTAKKARKEIGEPFTFKTKQAYSLWEEINKYWQNLYQQSDSGFYKQSNNIIQLLSQLIQSQVQCDSLQTILQNLQKCSLPKEVVLTFMDEIEEMNEKRMQPTTVQLSTPFPSEHLQEISLHSVVLYVIDCLLSGNQIKLPKTYSVMLDLVAIIDSYNKTKSFTDLVFALYELIFHMENNVLSGPGLPAVSTVLGTHPNLLEAAHNKELTTSLYNLLKKIPALQEQDVINRFTSLCNKEAEKLCISKVDAKNFDQTFLEYAINKWNLISPLSEVDDSYYHMVVAELTTNLQQSLQSEMDVTNEIMKSRIGNDHSVTSQAYEVEMKELKDINFKSLQKSKYRGQTDEFPKVKSIIERIGGVVKVGASKDIAKSIDESATSILRQFPLYRDITVPIVTSLREVSSGLQLTHPNDMINLPFPFTAKDLLNKLFESTDSLNTAFTFSIIGHTQEVVHKDIEMHFPELAPDYSTISEEEKREKQIEELFSKEKKDVLNVLTKNFVDSMLRPTELQTGKLLNMFYKQVKQLQPQEMSMESDLLYLPLVLFRMSDKKTKNERNINIYQKSSASDLEELAKVVYKVVELVTEVWKRYPGHEQLRIIIKSANALLNMPTDLPLIEFLNSLEILMNEIRNWQHKERDFGPVLAPLVTLANKWLQMRLESWKMLFENRRRILQQNVGRSFYTILEQFKRTDDENIGDFFALVCDFIDTSSVGVLKTNLDLLEAFAIYSQRYENSDYIFRILINLVVKFRSYLPFIEKYIATELIPLEKKMKEYMSLQKWDTDSDKKHMLKIDTVKRQLNKYCQEHMEIIKPIFRLMIDQLTDTMIRTPGVPYSKGTEIDEITDKLFNNEEKIRIRIYNARIYANQQLDIQADNNQDRLDNSSPLHLFMNETLFGTQFNEVNELFGTSLSLLTKVRKLSPECHLDIRPEESEYYKGFCENLVIMLIKERKELHVKPQFYVDGPLFVFNQVVTILKSFSGLDNNSFVSEKVAQLESYGKLTPLPIIDVVKVLGQIKEKLENNYVHLSILQFIDRSIPLLQSYDGFKQPQQQFADKEILVTHLGHCRFVVAIMKQILIAMLDGYGESDENNKDDEPQQEEGQDGVGLGEGVGEQDITNEIEDEDQLLGDNVNTNNDKQDEDEVDREGGFEVEPDMPEDAPDVSAHEEEEQMDDEMGETKDGENVNERNATDDKNMADKEADLEKETTKENTMQDQETPEEDPNEISDKSEDEDKNNSSGEISISEQEDEFESDAAQWDEEPEKIEIPSDDDRMLEGNPEGEEEETNEKIVEERPPDIEEEPDLFEGKTAQDKANAEEEDNNEQEDIEGGGKGESKGAGDDGEGGEDKANEEEEETKDEEKIQEKEMEDIEKQLEIVQKKILEGEVKEGDEGGQRDEDGTEGVILPAEEAKEIPDRPEEEDKQETEENKAAAPGDQEGEFIEPTGEINEEDNGERTSMNFKVVEGETSKVSTEKITAIDRTITEESRAKWISEINDTHDSAAELCEQLRLVLEATVAAKMKGDFRTGKRLNMRKIIPFIASEFRRDKIWMRRVQPDQRNYQVMLAIDNSASMAGVSGQLAIKSVCLITQALTLLGIGDLCVTRFGEDARIVHKLGTQWSEESGAALINAFTFDEQSTAIDVLLEKSIQYFEGENKGNAMQLCFIISDGVFSNKDKVRELIIQAQLRKLLIVFVIIDSQTKERNSILLMKEFVNINNKMTVKSYLDTFPFPFYVLIKDPASLPERLSDALRQWFDLANASQ</sequence>
<feature type="region of interest" description="Disordered" evidence="9">
    <location>
        <begin position="3434"/>
        <end position="3716"/>
    </location>
</feature>
<dbReference type="InterPro" id="IPR036465">
    <property type="entry name" value="vWFA_dom_sf"/>
</dbReference>
<feature type="compositionally biased region" description="Acidic residues" evidence="9">
    <location>
        <begin position="3663"/>
        <end position="3674"/>
    </location>
</feature>
<dbReference type="GO" id="GO:0016887">
    <property type="term" value="F:ATP hydrolysis activity"/>
    <property type="evidence" value="ECO:0000318"/>
    <property type="project" value="GO_Central"/>
</dbReference>
<feature type="compositionally biased region" description="Acidic residues" evidence="9">
    <location>
        <begin position="3686"/>
        <end position="3703"/>
    </location>
</feature>
<evidence type="ECO:0000256" key="8">
    <source>
        <dbReference type="ARBA" id="ARBA00023242"/>
    </source>
</evidence>
<proteinExistence type="inferred from homology"/>
<dbReference type="PROSITE" id="PS50234">
    <property type="entry name" value="VWFA"/>
    <property type="match status" value="1"/>
</dbReference>
<dbReference type="InterPro" id="IPR025662">
    <property type="entry name" value="Sigma_54_int_dom_ATP-bd_1"/>
</dbReference>
<dbReference type="InterPro" id="IPR012099">
    <property type="entry name" value="Midasin"/>
</dbReference>
<dbReference type="FunFam" id="3.40.50.300:FF:000142">
    <property type="entry name" value="Midasin"/>
    <property type="match status" value="2"/>
</dbReference>
<dbReference type="RefSeq" id="XP_001308377.1">
    <property type="nucleotide sequence ID" value="XM_001308376.1"/>
</dbReference>
<dbReference type="eggNOG" id="KOG1808">
    <property type="taxonomic scope" value="Eukaryota"/>
</dbReference>
<feature type="domain" description="VWFA" evidence="10">
    <location>
        <begin position="3907"/>
        <end position="4095"/>
    </location>
</feature>
<dbReference type="GO" id="GO:0005654">
    <property type="term" value="C:nucleoplasm"/>
    <property type="evidence" value="ECO:0007669"/>
    <property type="project" value="UniProtKB-SubCell"/>
</dbReference>
<dbReference type="InterPro" id="IPR003593">
    <property type="entry name" value="AAA+_ATPase"/>
</dbReference>
<dbReference type="FunFam" id="3.40.50.410:FF:000148">
    <property type="entry name" value="Midasin"/>
    <property type="match status" value="1"/>
</dbReference>
<dbReference type="InParanoid" id="A2FI19"/>
<dbReference type="PIRSF" id="PIRSF010340">
    <property type="entry name" value="Midasin"/>
    <property type="match status" value="1"/>
</dbReference>
<feature type="compositionally biased region" description="Basic and acidic residues" evidence="9">
    <location>
        <begin position="3675"/>
        <end position="3685"/>
    </location>
</feature>
<dbReference type="InterPro" id="IPR041190">
    <property type="entry name" value="Midasin_AAA_lid_5"/>
</dbReference>
<dbReference type="VEuPathDB" id="TrichDB:TVAG_243360"/>
<keyword evidence="5" id="KW-0547">Nucleotide-binding</keyword>
<feature type="compositionally biased region" description="Acidic residues" evidence="9">
    <location>
        <begin position="3563"/>
        <end position="3580"/>
    </location>
</feature>
<feature type="compositionally biased region" description="Acidic residues" evidence="9">
    <location>
        <begin position="3485"/>
        <end position="3522"/>
    </location>
</feature>
<dbReference type="STRING" id="5722.A2FI19"/>
<evidence type="ECO:0000256" key="9">
    <source>
        <dbReference type="SAM" id="MobiDB-lite"/>
    </source>
</evidence>
<dbReference type="SUPFAM" id="SSF52540">
    <property type="entry name" value="P-loop containing nucleoside triphosphate hydrolases"/>
    <property type="match status" value="6"/>
</dbReference>
<feature type="compositionally biased region" description="Basic and acidic residues" evidence="9">
    <location>
        <begin position="3610"/>
        <end position="3621"/>
    </location>
</feature>
<gene>
    <name evidence="11" type="ORF">TVAG_243360</name>
</gene>
<evidence type="ECO:0000259" key="10">
    <source>
        <dbReference type="PROSITE" id="PS50234"/>
    </source>
</evidence>
<feature type="compositionally biased region" description="Basic and acidic residues" evidence="9">
    <location>
        <begin position="3728"/>
        <end position="3743"/>
    </location>
</feature>
<dbReference type="PANTHER" id="PTHR48103">
    <property type="entry name" value="MIDASIN-RELATED"/>
    <property type="match status" value="1"/>
</dbReference>
<dbReference type="VEuPathDB" id="TrichDB:TVAGG3_0076180"/>
<feature type="compositionally biased region" description="Basic and acidic residues" evidence="9">
    <location>
        <begin position="3651"/>
        <end position="3662"/>
    </location>
</feature>
<dbReference type="FunFam" id="3.40.50.300:FF:002451">
    <property type="entry name" value="Midasin"/>
    <property type="match status" value="1"/>
</dbReference>
<dbReference type="Pfam" id="PF17867">
    <property type="entry name" value="AAA_lid_7"/>
    <property type="match status" value="2"/>
</dbReference>
<dbReference type="SUPFAM" id="SSF53300">
    <property type="entry name" value="vWA-like"/>
    <property type="match status" value="1"/>
</dbReference>
<comment type="similarity">
    <text evidence="3">Belongs to the midasin family.</text>
</comment>
<dbReference type="Pfam" id="PF17865">
    <property type="entry name" value="AAA_lid_5"/>
    <property type="match status" value="1"/>
</dbReference>
<dbReference type="FunFam" id="3.40.50.300:FF:001384">
    <property type="entry name" value="Midasin"/>
    <property type="match status" value="1"/>
</dbReference>
<protein>
    <recommendedName>
        <fullName evidence="4">Midasin</fullName>
    </recommendedName>
</protein>
<evidence type="ECO:0000313" key="12">
    <source>
        <dbReference type="Proteomes" id="UP000001542"/>
    </source>
</evidence>
<evidence type="ECO:0000256" key="5">
    <source>
        <dbReference type="ARBA" id="ARBA00022741"/>
    </source>
</evidence>
<comment type="subcellular location">
    <subcellularLocation>
        <location evidence="1">Nucleus</location>
        <location evidence="1">Nucleolus</location>
    </subcellularLocation>
    <subcellularLocation>
        <location evidence="2">Nucleus</location>
        <location evidence="2">Nucleoplasm</location>
    </subcellularLocation>
</comment>
<evidence type="ECO:0000256" key="1">
    <source>
        <dbReference type="ARBA" id="ARBA00004604"/>
    </source>
</evidence>
<dbReference type="OMA" id="RCHRINN"/>
<dbReference type="FunCoup" id="A2FI19">
    <property type="interactions" value="352"/>
</dbReference>
<feature type="compositionally biased region" description="Basic and acidic residues" evidence="9">
    <location>
        <begin position="3633"/>
        <end position="3643"/>
    </location>
</feature>
<dbReference type="GO" id="GO:0005634">
    <property type="term" value="C:nucleus"/>
    <property type="evidence" value="ECO:0000318"/>
    <property type="project" value="GO_Central"/>
</dbReference>
<evidence type="ECO:0000256" key="2">
    <source>
        <dbReference type="ARBA" id="ARBA00004642"/>
    </source>
</evidence>
<dbReference type="GO" id="GO:0005730">
    <property type="term" value="C:nucleolus"/>
    <property type="evidence" value="ECO:0007669"/>
    <property type="project" value="UniProtKB-SubCell"/>
</dbReference>
<evidence type="ECO:0000256" key="3">
    <source>
        <dbReference type="ARBA" id="ARBA00007188"/>
    </source>
</evidence>
<keyword evidence="6" id="KW-0067">ATP-binding</keyword>
<reference evidence="11" key="2">
    <citation type="journal article" date="2007" name="Science">
        <title>Draft genome sequence of the sexually transmitted pathogen Trichomonas vaginalis.</title>
        <authorList>
            <person name="Carlton J.M."/>
            <person name="Hirt R.P."/>
            <person name="Silva J.C."/>
            <person name="Delcher A.L."/>
            <person name="Schatz M."/>
            <person name="Zhao Q."/>
            <person name="Wortman J.R."/>
            <person name="Bidwell S.L."/>
            <person name="Alsmark U.C.M."/>
            <person name="Besteiro S."/>
            <person name="Sicheritz-Ponten T."/>
            <person name="Noel C.J."/>
            <person name="Dacks J.B."/>
            <person name="Foster P.G."/>
            <person name="Simillion C."/>
            <person name="Van de Peer Y."/>
            <person name="Miranda-Saavedra D."/>
            <person name="Barton G.J."/>
            <person name="Westrop G.D."/>
            <person name="Mueller S."/>
            <person name="Dessi D."/>
            <person name="Fiori P.L."/>
            <person name="Ren Q."/>
            <person name="Paulsen I."/>
            <person name="Zhang H."/>
            <person name="Bastida-Corcuera F.D."/>
            <person name="Simoes-Barbosa A."/>
            <person name="Brown M.T."/>
            <person name="Hayes R.D."/>
            <person name="Mukherjee M."/>
            <person name="Okumura C.Y."/>
            <person name="Schneider R."/>
            <person name="Smith A.J."/>
            <person name="Vanacova S."/>
            <person name="Villalvazo M."/>
            <person name="Haas B.J."/>
            <person name="Pertea M."/>
            <person name="Feldblyum T.V."/>
            <person name="Utterback T.R."/>
            <person name="Shu C.L."/>
            <person name="Osoegawa K."/>
            <person name="de Jong P.J."/>
            <person name="Hrdy I."/>
            <person name="Horvathova L."/>
            <person name="Zubacova Z."/>
            <person name="Dolezal P."/>
            <person name="Malik S.B."/>
            <person name="Logsdon J.M. Jr."/>
            <person name="Henze K."/>
            <person name="Gupta A."/>
            <person name="Wang C.C."/>
            <person name="Dunne R.L."/>
            <person name="Upcroft J.A."/>
            <person name="Upcroft P."/>
            <person name="White O."/>
            <person name="Salzberg S.L."/>
            <person name="Tang P."/>
            <person name="Chiu C.-H."/>
            <person name="Lee Y.-S."/>
            <person name="Embley T.M."/>
            <person name="Coombs G.H."/>
            <person name="Mottram J.C."/>
            <person name="Tachezy J."/>
            <person name="Fraser-Liggett C.M."/>
            <person name="Johnson P.J."/>
        </authorList>
    </citation>
    <scope>NUCLEOTIDE SEQUENCE [LARGE SCALE GENOMIC DNA]</scope>
    <source>
        <strain evidence="11">G3</strain>
    </source>
</reference>
<dbReference type="Gene3D" id="3.40.50.300">
    <property type="entry name" value="P-loop containing nucleotide triphosphate hydrolases"/>
    <property type="match status" value="6"/>
</dbReference>
<feature type="region of interest" description="Disordered" evidence="9">
    <location>
        <begin position="3728"/>
        <end position="3798"/>
    </location>
</feature>
<feature type="compositionally biased region" description="Basic and acidic residues" evidence="9">
    <location>
        <begin position="3523"/>
        <end position="3555"/>
    </location>
</feature>
<dbReference type="Pfam" id="PF21108">
    <property type="entry name" value="MDN1_4th"/>
    <property type="match status" value="1"/>
</dbReference>
<dbReference type="InterPro" id="IPR048617">
    <property type="entry name" value="MDN1_AAA_lid_4"/>
</dbReference>
<reference evidence="11" key="1">
    <citation type="submission" date="2006-10" db="EMBL/GenBank/DDBJ databases">
        <authorList>
            <person name="Amadeo P."/>
            <person name="Zhao Q."/>
            <person name="Wortman J."/>
            <person name="Fraser-Liggett C."/>
            <person name="Carlton J."/>
        </authorList>
    </citation>
    <scope>NUCLEOTIDE SEQUENCE</scope>
    <source>
        <strain evidence="11">G3</strain>
    </source>
</reference>
<dbReference type="InterPro" id="IPR027417">
    <property type="entry name" value="P-loop_NTPase"/>
</dbReference>
<evidence type="ECO:0000256" key="6">
    <source>
        <dbReference type="ARBA" id="ARBA00022840"/>
    </source>
</evidence>